<dbReference type="GO" id="GO:0005615">
    <property type="term" value="C:extracellular space"/>
    <property type="evidence" value="ECO:0007669"/>
    <property type="project" value="InterPro"/>
</dbReference>
<dbReference type="PANTHER" id="PTHR11461:SF211">
    <property type="entry name" value="GH10112P-RELATED"/>
    <property type="match status" value="1"/>
</dbReference>
<dbReference type="InterPro" id="IPR042185">
    <property type="entry name" value="Serpin_sf_2"/>
</dbReference>
<dbReference type="InterPro" id="IPR000626">
    <property type="entry name" value="Ubiquitin-like_dom"/>
</dbReference>
<dbReference type="SUPFAM" id="SSF56574">
    <property type="entry name" value="Serpins"/>
    <property type="match status" value="1"/>
</dbReference>
<dbReference type="EMBL" id="CAJFCJ010000002">
    <property type="protein sequence ID" value="CAD5111846.1"/>
    <property type="molecule type" value="Genomic_DNA"/>
</dbReference>
<dbReference type="FunFam" id="3.30.497.10:FF:000001">
    <property type="entry name" value="Serine protease inhibitor"/>
    <property type="match status" value="1"/>
</dbReference>
<dbReference type="GO" id="GO:0004867">
    <property type="term" value="F:serine-type endopeptidase inhibitor activity"/>
    <property type="evidence" value="ECO:0007669"/>
    <property type="project" value="InterPro"/>
</dbReference>
<accession>A0A7I8V6M3</accession>
<dbReference type="SMART" id="SM00093">
    <property type="entry name" value="SERPIN"/>
    <property type="match status" value="1"/>
</dbReference>
<comment type="similarity">
    <text evidence="1 2">Belongs to the serpin family.</text>
</comment>
<dbReference type="Pfam" id="PF00240">
    <property type="entry name" value="ubiquitin"/>
    <property type="match status" value="1"/>
</dbReference>
<feature type="domain" description="Ubiquitin-like" evidence="3">
    <location>
        <begin position="639"/>
        <end position="715"/>
    </location>
</feature>
<dbReference type="Gene3D" id="3.10.20.90">
    <property type="entry name" value="Phosphatidylinositol 3-kinase Catalytic Subunit, Chain A, domain 1"/>
    <property type="match status" value="1"/>
</dbReference>
<dbReference type="PANTHER" id="PTHR11461">
    <property type="entry name" value="SERINE PROTEASE INHIBITOR, SERPIN"/>
    <property type="match status" value="1"/>
</dbReference>
<sequence>MDFSKTANANMKFGLKLWREMVNEKADENIFFSPFSISTALAMVHLGARGATQKQIGEVLEIDSIPDDYKNLAALSTEILSTNREGCSLTSASRLFAGKDYSFLDNFMANTKSFFNAESETMDFVQNLEGARQAINSWVANQTNDKIKDFLSQGSINVDTAMVLINAIHFKGDWLSAFNPKDTFDDTFYINDKEKVPVKMMFMTKPLRVGFDSKYDVQLLELPYKGNEISMIIMLPRCTGGHVTLEREIDEKILNTMVHSLRVENVEIYLPKFKVSFEQKFIPTLKNLGMVDAFEINKADFSGMNGRQDLYLSEILQKSFIEVNEEGTEAAAATGIEFQCLATRISRQDDDRRHCTNILILVLSCGSDYSYDNRFSLLRIGSTYKLLIKNAHDHICICHIRIDEKDVGSFLMNPCTQFVLARPVDTPLAFQFSKPLPHCSPDKRSGSKVECFFFPEVGANLLKVEVTDEEKNINRQMELSIDWTSDEIFTQIKRGAEDLTQHCLIVWTINESDSSIDFILTDKKSIPLLHIRRRDQKIRKLSMLSFKVLKVRIGSSEPYLMELEDGLASFSHVTLLTNKHMQTNCSVYYFLAPSGRYIGSTEWIPDSMPVAHLLHRNEILPHLPTVGVRVLSDKPTNLLNIQIKIIDSSTYNITVSGQSTIRDCKLQVSILGGPDLSSASGWLYCGQVLDDEFTLDYYGIRNRDFIDVIIRKKKRMGLDVIQTKDPIAVDRKLLSCMSSRFFDEKTLKRSNSHKGWTILRGLIRQQFITVDPIEIDERFTVKKQLFILPFDQ</sequence>
<dbReference type="AlphaFoldDB" id="A0A7I8V6M3"/>
<keyword evidence="5" id="KW-1185">Reference proteome</keyword>
<evidence type="ECO:0000256" key="2">
    <source>
        <dbReference type="RuleBase" id="RU000411"/>
    </source>
</evidence>
<dbReference type="OrthoDB" id="671595at2759"/>
<dbReference type="InterPro" id="IPR029071">
    <property type="entry name" value="Ubiquitin-like_domsf"/>
</dbReference>
<dbReference type="Gene3D" id="1.10.287.580">
    <property type="entry name" value="Helix hairpin bin"/>
    <property type="match status" value="1"/>
</dbReference>
<dbReference type="PROSITE" id="PS50053">
    <property type="entry name" value="UBIQUITIN_2"/>
    <property type="match status" value="1"/>
</dbReference>
<dbReference type="InterPro" id="IPR023796">
    <property type="entry name" value="Serpin_dom"/>
</dbReference>
<dbReference type="Pfam" id="PF00079">
    <property type="entry name" value="Serpin"/>
    <property type="match status" value="1"/>
</dbReference>
<proteinExistence type="inferred from homology"/>
<dbReference type="Gene3D" id="3.30.497.10">
    <property type="entry name" value="Antithrombin, subunit I, domain 2"/>
    <property type="match status" value="1"/>
</dbReference>
<evidence type="ECO:0000313" key="5">
    <source>
        <dbReference type="Proteomes" id="UP000549394"/>
    </source>
</evidence>
<dbReference type="InterPro" id="IPR000215">
    <property type="entry name" value="Serpin_fam"/>
</dbReference>
<dbReference type="Gene3D" id="2.30.39.10">
    <property type="entry name" value="Alpha-1-antitrypsin, domain 1"/>
    <property type="match status" value="1"/>
</dbReference>
<dbReference type="InterPro" id="IPR036186">
    <property type="entry name" value="Serpin_sf"/>
</dbReference>
<reference evidence="4 5" key="1">
    <citation type="submission" date="2020-08" db="EMBL/GenBank/DDBJ databases">
        <authorList>
            <person name="Hejnol A."/>
        </authorList>
    </citation>
    <scope>NUCLEOTIDE SEQUENCE [LARGE SCALE GENOMIC DNA]</scope>
</reference>
<comment type="caution">
    <text evidence="4">The sequence shown here is derived from an EMBL/GenBank/DDBJ whole genome shotgun (WGS) entry which is preliminary data.</text>
</comment>
<dbReference type="SUPFAM" id="SSF54236">
    <property type="entry name" value="Ubiquitin-like"/>
    <property type="match status" value="1"/>
</dbReference>
<evidence type="ECO:0000256" key="1">
    <source>
        <dbReference type="ARBA" id="ARBA00009500"/>
    </source>
</evidence>
<evidence type="ECO:0000313" key="4">
    <source>
        <dbReference type="EMBL" id="CAD5111846.1"/>
    </source>
</evidence>
<name>A0A7I8V6M3_9ANNE</name>
<evidence type="ECO:0000259" key="3">
    <source>
        <dbReference type="PROSITE" id="PS50053"/>
    </source>
</evidence>
<dbReference type="Proteomes" id="UP000549394">
    <property type="component" value="Unassembled WGS sequence"/>
</dbReference>
<protein>
    <submittedName>
        <fullName evidence="4">DgyrCDS1110</fullName>
    </submittedName>
</protein>
<organism evidence="4 5">
    <name type="scientific">Dimorphilus gyrociliatus</name>
    <dbReference type="NCBI Taxonomy" id="2664684"/>
    <lineage>
        <taxon>Eukaryota</taxon>
        <taxon>Metazoa</taxon>
        <taxon>Spiralia</taxon>
        <taxon>Lophotrochozoa</taxon>
        <taxon>Annelida</taxon>
        <taxon>Polychaeta</taxon>
        <taxon>Polychaeta incertae sedis</taxon>
        <taxon>Dinophilidae</taxon>
        <taxon>Dimorphilus</taxon>
    </lineage>
</organism>
<dbReference type="InterPro" id="IPR042178">
    <property type="entry name" value="Serpin_sf_1"/>
</dbReference>
<gene>
    <name evidence="4" type="ORF">DGYR_LOCUS1075</name>
</gene>
<dbReference type="SMART" id="SM00213">
    <property type="entry name" value="UBQ"/>
    <property type="match status" value="1"/>
</dbReference>